<feature type="transmembrane region" description="Helical" evidence="7">
    <location>
        <begin position="299"/>
        <end position="319"/>
    </location>
</feature>
<organism evidence="9 10">
    <name type="scientific">Craterilacuibacter sinensis</name>
    <dbReference type="NCBI Taxonomy" id="2686017"/>
    <lineage>
        <taxon>Bacteria</taxon>
        <taxon>Pseudomonadati</taxon>
        <taxon>Pseudomonadota</taxon>
        <taxon>Betaproteobacteria</taxon>
        <taxon>Neisseriales</taxon>
        <taxon>Neisseriaceae</taxon>
        <taxon>Craterilacuibacter</taxon>
    </lineage>
</organism>
<evidence type="ECO:0000313" key="9">
    <source>
        <dbReference type="EMBL" id="MXR36373.1"/>
    </source>
</evidence>
<evidence type="ECO:0000256" key="3">
    <source>
        <dbReference type="ARBA" id="ARBA00022475"/>
    </source>
</evidence>
<feature type="transmembrane region" description="Helical" evidence="7">
    <location>
        <begin position="141"/>
        <end position="163"/>
    </location>
</feature>
<dbReference type="AlphaFoldDB" id="A0A845BV23"/>
<keyword evidence="3" id="KW-1003">Cell membrane</keyword>
<dbReference type="GO" id="GO:0022857">
    <property type="term" value="F:transmembrane transporter activity"/>
    <property type="evidence" value="ECO:0007669"/>
    <property type="project" value="InterPro"/>
</dbReference>
<evidence type="ECO:0000256" key="2">
    <source>
        <dbReference type="ARBA" id="ARBA00022448"/>
    </source>
</evidence>
<evidence type="ECO:0000313" key="10">
    <source>
        <dbReference type="Proteomes" id="UP000467214"/>
    </source>
</evidence>
<dbReference type="RefSeq" id="WP_160795401.1">
    <property type="nucleotide sequence ID" value="NZ_WSSB01000004.1"/>
</dbReference>
<dbReference type="NCBIfam" id="NF007799">
    <property type="entry name" value="PRK10504.1"/>
    <property type="match status" value="1"/>
</dbReference>
<dbReference type="InterPro" id="IPR020846">
    <property type="entry name" value="MFS_dom"/>
</dbReference>
<comment type="caution">
    <text evidence="9">The sequence shown here is derived from an EMBL/GenBank/DDBJ whole genome shotgun (WGS) entry which is preliminary data.</text>
</comment>
<proteinExistence type="predicted"/>
<dbReference type="PANTHER" id="PTHR42718:SF46">
    <property type="entry name" value="BLR6921 PROTEIN"/>
    <property type="match status" value="1"/>
</dbReference>
<dbReference type="Proteomes" id="UP000467214">
    <property type="component" value="Unassembled WGS sequence"/>
</dbReference>
<feature type="domain" description="Major facilitator superfamily (MFS) profile" evidence="8">
    <location>
        <begin position="16"/>
        <end position="464"/>
    </location>
</feature>
<feature type="transmembrane region" description="Helical" evidence="7">
    <location>
        <begin position="398"/>
        <end position="423"/>
    </location>
</feature>
<dbReference type="Pfam" id="PF07690">
    <property type="entry name" value="MFS_1"/>
    <property type="match status" value="1"/>
</dbReference>
<accession>A0A845BV23</accession>
<keyword evidence="6 7" id="KW-0472">Membrane</keyword>
<feature type="transmembrane region" description="Helical" evidence="7">
    <location>
        <begin position="271"/>
        <end position="293"/>
    </location>
</feature>
<evidence type="ECO:0000256" key="1">
    <source>
        <dbReference type="ARBA" id="ARBA00004651"/>
    </source>
</evidence>
<feature type="transmembrane region" description="Helical" evidence="7">
    <location>
        <begin position="50"/>
        <end position="70"/>
    </location>
</feature>
<dbReference type="GO" id="GO:0005886">
    <property type="term" value="C:plasma membrane"/>
    <property type="evidence" value="ECO:0007669"/>
    <property type="project" value="UniProtKB-SubCell"/>
</dbReference>
<feature type="transmembrane region" description="Helical" evidence="7">
    <location>
        <begin position="358"/>
        <end position="377"/>
    </location>
</feature>
<dbReference type="EMBL" id="WSSB01000004">
    <property type="protein sequence ID" value="MXR36373.1"/>
    <property type="molecule type" value="Genomic_DNA"/>
</dbReference>
<comment type="subcellular location">
    <subcellularLocation>
        <location evidence="1">Cell membrane</location>
        <topology evidence="1">Multi-pass membrane protein</topology>
    </subcellularLocation>
</comment>
<keyword evidence="2" id="KW-0813">Transport</keyword>
<feature type="transmembrane region" description="Helical" evidence="7">
    <location>
        <begin position="82"/>
        <end position="100"/>
    </location>
</feature>
<dbReference type="NCBIfam" id="TIGR00711">
    <property type="entry name" value="efflux_EmrB"/>
    <property type="match status" value="1"/>
</dbReference>
<keyword evidence="5 7" id="KW-1133">Transmembrane helix</keyword>
<dbReference type="Gene3D" id="1.20.1720.10">
    <property type="entry name" value="Multidrug resistance protein D"/>
    <property type="match status" value="1"/>
</dbReference>
<dbReference type="InterPro" id="IPR004638">
    <property type="entry name" value="EmrB-like"/>
</dbReference>
<dbReference type="Gene3D" id="1.20.1250.20">
    <property type="entry name" value="MFS general substrate transporter like domains"/>
    <property type="match status" value="1"/>
</dbReference>
<feature type="transmembrane region" description="Helical" evidence="7">
    <location>
        <begin position="331"/>
        <end position="352"/>
    </location>
</feature>
<evidence type="ECO:0000259" key="8">
    <source>
        <dbReference type="PROSITE" id="PS50850"/>
    </source>
</evidence>
<dbReference type="SUPFAM" id="SSF103473">
    <property type="entry name" value="MFS general substrate transporter"/>
    <property type="match status" value="1"/>
</dbReference>
<gene>
    <name evidence="9" type="ORF">GQF02_05225</name>
</gene>
<reference evidence="9 10" key="1">
    <citation type="submission" date="2019-12" db="EMBL/GenBank/DDBJ databases">
        <title>Neisseriaceae gen. nov. sp. Genome sequencing and assembly.</title>
        <authorList>
            <person name="Liu Z."/>
            <person name="Li A."/>
        </authorList>
    </citation>
    <scope>NUCLEOTIDE SEQUENCE [LARGE SCALE GENOMIC DNA]</scope>
    <source>
        <strain evidence="9 10">B2N2-7</strain>
    </source>
</reference>
<protein>
    <submittedName>
        <fullName evidence="9">DHA2 family efflux MFS transporter permease subunit</fullName>
    </submittedName>
</protein>
<dbReference type="InterPro" id="IPR011701">
    <property type="entry name" value="MFS"/>
</dbReference>
<dbReference type="PANTHER" id="PTHR42718">
    <property type="entry name" value="MAJOR FACILITATOR SUPERFAMILY MULTIDRUG TRANSPORTER MFSC"/>
    <property type="match status" value="1"/>
</dbReference>
<evidence type="ECO:0000256" key="4">
    <source>
        <dbReference type="ARBA" id="ARBA00022692"/>
    </source>
</evidence>
<keyword evidence="10" id="KW-1185">Reference proteome</keyword>
<feature type="transmembrane region" description="Helical" evidence="7">
    <location>
        <begin position="435"/>
        <end position="459"/>
    </location>
</feature>
<keyword evidence="4 7" id="KW-0812">Transmembrane</keyword>
<dbReference type="PROSITE" id="PS50850">
    <property type="entry name" value="MFS"/>
    <property type="match status" value="1"/>
</dbReference>
<feature type="transmembrane region" description="Helical" evidence="7">
    <location>
        <begin position="169"/>
        <end position="189"/>
    </location>
</feature>
<evidence type="ECO:0000256" key="7">
    <source>
        <dbReference type="SAM" id="Phobius"/>
    </source>
</evidence>
<name>A0A845BV23_9NEIS</name>
<dbReference type="InterPro" id="IPR036259">
    <property type="entry name" value="MFS_trans_sf"/>
</dbReference>
<feature type="transmembrane region" description="Helical" evidence="7">
    <location>
        <begin position="201"/>
        <end position="220"/>
    </location>
</feature>
<evidence type="ECO:0000256" key="5">
    <source>
        <dbReference type="ARBA" id="ARBA00022989"/>
    </source>
</evidence>
<sequence>MPTLLPPRVDGVSPWLPWLAAISLFMETLDATILNTALPSMAASLGESPLVMQSVLVAYVLTLAVLVPLSGWVADRFGTRRAFLAAIVLFTLGSILCAASQTLPQMIACRIVQGVGGALMLPTGRLAVLKSYPDRTSRMEALNFIALPGLIGPVLGPSLGGLIVEYSSWHWIFLVNVPVGIVGFVLAWRHMPQLREPAARIDVPGYLLFASGVLLLSYALEMFGEHRLSIAATLAMAACGIASIAGYIAYARQHKAPLFPLAIFRNRIFSIGILGNLLVRLGSGGLPLLLPLFLQLAFLYSPAHAGLLLMPIAGAALLVKPTVVPLIQRFGNYRVLMLSNIAVGAAIMALAFTTPQTSNLYFVLVLLAFGAAISLQFSTLNASALSSLPAQYASAGNMLLSTAMQLALSMGLTFAIVVLSLFLGQDFHPDQGKTFAAYHHTFITLALMTWASGLVFLLIRKPARQTTRPA</sequence>
<feature type="transmembrane region" description="Helical" evidence="7">
    <location>
        <begin position="226"/>
        <end position="250"/>
    </location>
</feature>
<evidence type="ECO:0000256" key="6">
    <source>
        <dbReference type="ARBA" id="ARBA00023136"/>
    </source>
</evidence>